<gene>
    <name evidence="6" type="ORF">HRG_02806</name>
</gene>
<protein>
    <submittedName>
        <fullName evidence="6">Uncharacterized protein</fullName>
    </submittedName>
</protein>
<dbReference type="GeneID" id="68351935"/>
<keyword evidence="2 5" id="KW-0812">Transmembrane</keyword>
<dbReference type="OrthoDB" id="4078873at2759"/>
<feature type="transmembrane region" description="Helical" evidence="5">
    <location>
        <begin position="42"/>
        <end position="59"/>
    </location>
</feature>
<dbReference type="PANTHER" id="PTHR23501:SF55">
    <property type="entry name" value="SIDEROPHORE IRON TRANSPORTER, PUTATIVE (AFU_ORTHOLOGUE AFUA_3G03440)-RELATED"/>
    <property type="match status" value="1"/>
</dbReference>
<feature type="transmembrane region" description="Helical" evidence="5">
    <location>
        <begin position="79"/>
        <end position="100"/>
    </location>
</feature>
<keyword evidence="7" id="KW-1185">Reference proteome</keyword>
<dbReference type="AlphaFoldDB" id="A0A9P8SKI3"/>
<evidence type="ECO:0000256" key="4">
    <source>
        <dbReference type="ARBA" id="ARBA00023136"/>
    </source>
</evidence>
<dbReference type="SUPFAM" id="SSF103473">
    <property type="entry name" value="MFS general substrate transporter"/>
    <property type="match status" value="1"/>
</dbReference>
<proteinExistence type="predicted"/>
<dbReference type="RefSeq" id="XP_044722303.1">
    <property type="nucleotide sequence ID" value="XM_044861277.1"/>
</dbReference>
<accession>A0A9P8SKI3</accession>
<feature type="transmembrane region" description="Helical" evidence="5">
    <location>
        <begin position="112"/>
        <end position="142"/>
    </location>
</feature>
<dbReference type="GO" id="GO:0005886">
    <property type="term" value="C:plasma membrane"/>
    <property type="evidence" value="ECO:0007669"/>
    <property type="project" value="TreeGrafter"/>
</dbReference>
<sequence length="209" mass="23011">MPRDRHPSLEAQQLEAESAVDQNAQEEARIAESMTLSWSRSSLIIVYICMWLLYFSSALRSLPTANLSPFVLSGLQKHSLLPVIGVVTSVMTGATYIPLAKILSLWDRTAGFSAMAALATLGMVFMAACNTFELYAAAYVFYSLGKRKAKQKDFLSKPKSDRALSQSIQHYVVEFDVVGVFLLCAGFWGTGYIIAMLVIGFFLLIAFGL</sequence>
<dbReference type="PANTHER" id="PTHR23501">
    <property type="entry name" value="MAJOR FACILITATOR SUPERFAMILY"/>
    <property type="match status" value="1"/>
</dbReference>
<keyword evidence="4 5" id="KW-0472">Membrane</keyword>
<evidence type="ECO:0000313" key="7">
    <source>
        <dbReference type="Proteomes" id="UP000824596"/>
    </source>
</evidence>
<keyword evidence="3 5" id="KW-1133">Transmembrane helix</keyword>
<dbReference type="GO" id="GO:0022857">
    <property type="term" value="F:transmembrane transporter activity"/>
    <property type="evidence" value="ECO:0007669"/>
    <property type="project" value="TreeGrafter"/>
</dbReference>
<comment type="caution">
    <text evidence="6">The sequence shown here is derived from an EMBL/GenBank/DDBJ whole genome shotgun (WGS) entry which is preliminary data.</text>
</comment>
<dbReference type="Proteomes" id="UP000824596">
    <property type="component" value="Unassembled WGS sequence"/>
</dbReference>
<comment type="subcellular location">
    <subcellularLocation>
        <location evidence="1">Membrane</location>
        <topology evidence="1">Multi-pass membrane protein</topology>
    </subcellularLocation>
</comment>
<feature type="transmembrane region" description="Helical" evidence="5">
    <location>
        <begin position="180"/>
        <end position="207"/>
    </location>
</feature>
<dbReference type="EMBL" id="JAIZPD010000003">
    <property type="protein sequence ID" value="KAH0964790.1"/>
    <property type="molecule type" value="Genomic_DNA"/>
</dbReference>
<evidence type="ECO:0000313" key="6">
    <source>
        <dbReference type="EMBL" id="KAH0964790.1"/>
    </source>
</evidence>
<name>A0A9P8SKI3_9HYPO</name>
<evidence type="ECO:0000256" key="3">
    <source>
        <dbReference type="ARBA" id="ARBA00022989"/>
    </source>
</evidence>
<reference evidence="6" key="1">
    <citation type="submission" date="2021-09" db="EMBL/GenBank/DDBJ databases">
        <title>A high-quality genome of the endoparasitic fungus Hirsutella rhossiliensis with a comparison of Hirsutella genomes reveals transposable elements contributing to genome size variation.</title>
        <authorList>
            <person name="Lin R."/>
            <person name="Jiao Y."/>
            <person name="Sun X."/>
            <person name="Ling J."/>
            <person name="Xie B."/>
            <person name="Cheng X."/>
        </authorList>
    </citation>
    <scope>NUCLEOTIDE SEQUENCE</scope>
    <source>
        <strain evidence="6">HR02</strain>
    </source>
</reference>
<evidence type="ECO:0000256" key="5">
    <source>
        <dbReference type="SAM" id="Phobius"/>
    </source>
</evidence>
<evidence type="ECO:0000256" key="2">
    <source>
        <dbReference type="ARBA" id="ARBA00022692"/>
    </source>
</evidence>
<organism evidence="6 7">
    <name type="scientific">Hirsutella rhossiliensis</name>
    <dbReference type="NCBI Taxonomy" id="111463"/>
    <lineage>
        <taxon>Eukaryota</taxon>
        <taxon>Fungi</taxon>
        <taxon>Dikarya</taxon>
        <taxon>Ascomycota</taxon>
        <taxon>Pezizomycotina</taxon>
        <taxon>Sordariomycetes</taxon>
        <taxon>Hypocreomycetidae</taxon>
        <taxon>Hypocreales</taxon>
        <taxon>Ophiocordycipitaceae</taxon>
        <taxon>Hirsutella</taxon>
    </lineage>
</organism>
<dbReference type="InterPro" id="IPR036259">
    <property type="entry name" value="MFS_trans_sf"/>
</dbReference>
<evidence type="ECO:0000256" key="1">
    <source>
        <dbReference type="ARBA" id="ARBA00004141"/>
    </source>
</evidence>